<organism evidence="2 3">
    <name type="scientific">Metabacillus litoralis</name>
    <dbReference type="NCBI Taxonomy" id="152268"/>
    <lineage>
        <taxon>Bacteria</taxon>
        <taxon>Bacillati</taxon>
        <taxon>Bacillota</taxon>
        <taxon>Bacilli</taxon>
        <taxon>Bacillales</taxon>
        <taxon>Bacillaceae</taxon>
        <taxon>Metabacillus</taxon>
    </lineage>
</organism>
<dbReference type="Proteomes" id="UP000321363">
    <property type="component" value="Unassembled WGS sequence"/>
</dbReference>
<dbReference type="SUPFAM" id="SSF141868">
    <property type="entry name" value="EAL domain-like"/>
    <property type="match status" value="1"/>
</dbReference>
<accession>A0A5C6W1X8</accession>
<dbReference type="RefSeq" id="WP_146947528.1">
    <property type="nucleotide sequence ID" value="NZ_VOQF01000005.1"/>
</dbReference>
<reference evidence="2 3" key="1">
    <citation type="journal article" date="2005" name="Int. J. Syst. Evol. Microbiol.">
        <title>Bacillus litoralis sp. nov., isolated from a tidal flat of the Yellow Sea in Korea.</title>
        <authorList>
            <person name="Yoon J.H."/>
            <person name="Oh T.K."/>
        </authorList>
    </citation>
    <scope>NUCLEOTIDE SEQUENCE [LARGE SCALE GENOMIC DNA]</scope>
    <source>
        <strain evidence="2 3">SW-211</strain>
    </source>
</reference>
<dbReference type="EMBL" id="VOQF01000005">
    <property type="protein sequence ID" value="TXC90930.1"/>
    <property type="molecule type" value="Genomic_DNA"/>
</dbReference>
<dbReference type="GO" id="GO:0071111">
    <property type="term" value="F:cyclic-guanylate-specific phosphodiesterase activity"/>
    <property type="evidence" value="ECO:0007669"/>
    <property type="project" value="InterPro"/>
</dbReference>
<dbReference type="AlphaFoldDB" id="A0A5C6W1X8"/>
<dbReference type="InterPro" id="IPR035919">
    <property type="entry name" value="EAL_sf"/>
</dbReference>
<dbReference type="OrthoDB" id="581425at2"/>
<protein>
    <submittedName>
        <fullName evidence="2">EAL domain-containing protein</fullName>
    </submittedName>
</protein>
<evidence type="ECO:0000313" key="2">
    <source>
        <dbReference type="EMBL" id="TXC90930.1"/>
    </source>
</evidence>
<gene>
    <name evidence="2" type="ORF">FS935_08465</name>
</gene>
<dbReference type="InterPro" id="IPR001633">
    <property type="entry name" value="EAL_dom"/>
</dbReference>
<dbReference type="PANTHER" id="PTHR33121">
    <property type="entry name" value="CYCLIC DI-GMP PHOSPHODIESTERASE PDEF"/>
    <property type="match status" value="1"/>
</dbReference>
<proteinExistence type="predicted"/>
<keyword evidence="3" id="KW-1185">Reference proteome</keyword>
<dbReference type="Gene3D" id="3.20.20.450">
    <property type="entry name" value="EAL domain"/>
    <property type="match status" value="1"/>
</dbReference>
<dbReference type="PROSITE" id="PS50883">
    <property type="entry name" value="EAL"/>
    <property type="match status" value="1"/>
</dbReference>
<dbReference type="CDD" id="cd01948">
    <property type="entry name" value="EAL"/>
    <property type="match status" value="1"/>
</dbReference>
<dbReference type="InterPro" id="IPR050706">
    <property type="entry name" value="Cyclic-di-GMP_PDE-like"/>
</dbReference>
<evidence type="ECO:0000313" key="3">
    <source>
        <dbReference type="Proteomes" id="UP000321363"/>
    </source>
</evidence>
<comment type="caution">
    <text evidence="2">The sequence shown here is derived from an EMBL/GenBank/DDBJ whole genome shotgun (WGS) entry which is preliminary data.</text>
</comment>
<name>A0A5C6W1X8_9BACI</name>
<evidence type="ECO:0000259" key="1">
    <source>
        <dbReference type="PROSITE" id="PS50883"/>
    </source>
</evidence>
<sequence>MLIKDLIVEDSYFHFYQPIVNIEHNKIIGYEGLMRSEVHTNPEQIFLQAKKEQQLVELDSRSIQKAAKAYQKAGYRMQDGCLFLNVFPTTLLDSNFLIFVKKIMIDDPQHCQHLVFEISELEDIQNQSRLIERIKVLKELGFRFAIDDVGKGYSDFQTIIEMEPDYIKVDRYFSQQLSQFPKKQSFIQLVNEYSKRNGCQLILEGLETVEDLEMARQLGVEFGQGYLLGRPEPLVQLSWGT</sequence>
<feature type="domain" description="EAL" evidence="1">
    <location>
        <begin position="1"/>
        <end position="241"/>
    </location>
</feature>
<dbReference type="PANTHER" id="PTHR33121:SF76">
    <property type="entry name" value="SIGNALING PROTEIN"/>
    <property type="match status" value="1"/>
</dbReference>
<dbReference type="SMART" id="SM00052">
    <property type="entry name" value="EAL"/>
    <property type="match status" value="1"/>
</dbReference>
<dbReference type="Pfam" id="PF00563">
    <property type="entry name" value="EAL"/>
    <property type="match status" value="1"/>
</dbReference>